<name>A0ABV4XRB8_9CYAN</name>
<accession>A0ABV4XRB8</accession>
<comment type="caution">
    <text evidence="10">The sequence shown here is derived from an EMBL/GenBank/DDBJ whole genome shotgun (WGS) entry which is preliminary data.</text>
</comment>
<dbReference type="Gene3D" id="1.10.3720.10">
    <property type="entry name" value="MetI-like"/>
    <property type="match status" value="1"/>
</dbReference>
<keyword evidence="6 8" id="KW-1133">Transmembrane helix</keyword>
<feature type="transmembrane region" description="Helical" evidence="8">
    <location>
        <begin position="139"/>
        <end position="163"/>
    </location>
</feature>
<evidence type="ECO:0000256" key="8">
    <source>
        <dbReference type="RuleBase" id="RU363032"/>
    </source>
</evidence>
<dbReference type="EMBL" id="JBHFNR010000105">
    <property type="protein sequence ID" value="MFB2894265.1"/>
    <property type="molecule type" value="Genomic_DNA"/>
</dbReference>
<dbReference type="CDD" id="cd06261">
    <property type="entry name" value="TM_PBP2"/>
    <property type="match status" value="1"/>
</dbReference>
<dbReference type="Proteomes" id="UP001576784">
    <property type="component" value="Unassembled WGS sequence"/>
</dbReference>
<gene>
    <name evidence="10" type="ORF">ACE1CI_15250</name>
</gene>
<feature type="transmembrane region" description="Helical" evidence="8">
    <location>
        <begin position="106"/>
        <end position="133"/>
    </location>
</feature>
<dbReference type="SUPFAM" id="SSF161098">
    <property type="entry name" value="MetI-like"/>
    <property type="match status" value="1"/>
</dbReference>
<dbReference type="Pfam" id="PF00528">
    <property type="entry name" value="BPD_transp_1"/>
    <property type="match status" value="1"/>
</dbReference>
<dbReference type="PANTHER" id="PTHR43848">
    <property type="entry name" value="PUTRESCINE TRANSPORT SYSTEM PERMEASE PROTEIN POTI"/>
    <property type="match status" value="1"/>
</dbReference>
<feature type="transmembrane region" description="Helical" evidence="8">
    <location>
        <begin position="241"/>
        <end position="266"/>
    </location>
</feature>
<keyword evidence="5 8" id="KW-0812">Transmembrane</keyword>
<evidence type="ECO:0000313" key="10">
    <source>
        <dbReference type="EMBL" id="MFB2894265.1"/>
    </source>
</evidence>
<feature type="transmembrane region" description="Helical" evidence="8">
    <location>
        <begin position="76"/>
        <end position="97"/>
    </location>
</feature>
<dbReference type="RefSeq" id="WP_413263914.1">
    <property type="nucleotide sequence ID" value="NZ_JBHFNR010000105.1"/>
</dbReference>
<dbReference type="InterPro" id="IPR035906">
    <property type="entry name" value="MetI-like_sf"/>
</dbReference>
<evidence type="ECO:0000256" key="1">
    <source>
        <dbReference type="ARBA" id="ARBA00004651"/>
    </source>
</evidence>
<evidence type="ECO:0000256" key="3">
    <source>
        <dbReference type="ARBA" id="ARBA00022448"/>
    </source>
</evidence>
<sequence length="276" mass="30489">MTQKKKKPLSYYLLAGFFGLFVLFLYGPMFAVFLLSLQGPEGQLTFPMRGFSFYWLGAVFGEQRVGNFVEAFWRSFSLGLIVMVLTVVFSVMAGLAFRRRFTGSNLIFYLTISSLIVPSILVSLGIGIVFGLVGLDNQWYSSALAGHLTWTLPFAFLIMLGIFGRFNPAYEEAARDLGASETTTFWQIVFPLIASSVVGVGLLGFTLSYDEFTRTSLISGETNTLPLEIFGMTTNVTSPTLYALGTITTIFSFLLIGVALFAIQYLSNRQSKPKQG</sequence>
<comment type="subcellular location">
    <subcellularLocation>
        <location evidence="1 8">Cell membrane</location>
        <topology evidence="1 8">Multi-pass membrane protein</topology>
    </subcellularLocation>
</comment>
<feature type="transmembrane region" description="Helical" evidence="8">
    <location>
        <begin position="184"/>
        <end position="207"/>
    </location>
</feature>
<keyword evidence="4" id="KW-1003">Cell membrane</keyword>
<feature type="domain" description="ABC transmembrane type-1" evidence="9">
    <location>
        <begin position="72"/>
        <end position="259"/>
    </location>
</feature>
<feature type="transmembrane region" description="Helical" evidence="8">
    <location>
        <begin position="12"/>
        <end position="37"/>
    </location>
</feature>
<evidence type="ECO:0000256" key="7">
    <source>
        <dbReference type="ARBA" id="ARBA00023136"/>
    </source>
</evidence>
<keyword evidence="3 8" id="KW-0813">Transport</keyword>
<dbReference type="PANTHER" id="PTHR43848:SF2">
    <property type="entry name" value="PUTRESCINE TRANSPORT SYSTEM PERMEASE PROTEIN POTI"/>
    <property type="match status" value="1"/>
</dbReference>
<dbReference type="InterPro" id="IPR000515">
    <property type="entry name" value="MetI-like"/>
</dbReference>
<keyword evidence="11" id="KW-1185">Reference proteome</keyword>
<evidence type="ECO:0000256" key="6">
    <source>
        <dbReference type="ARBA" id="ARBA00022989"/>
    </source>
</evidence>
<dbReference type="PROSITE" id="PS50928">
    <property type="entry name" value="ABC_TM1"/>
    <property type="match status" value="1"/>
</dbReference>
<proteinExistence type="inferred from homology"/>
<evidence type="ECO:0000256" key="2">
    <source>
        <dbReference type="ARBA" id="ARBA00007069"/>
    </source>
</evidence>
<protein>
    <submittedName>
        <fullName evidence="10">ABC transporter permease</fullName>
    </submittedName>
</protein>
<keyword evidence="7 8" id="KW-0472">Membrane</keyword>
<evidence type="ECO:0000313" key="11">
    <source>
        <dbReference type="Proteomes" id="UP001576784"/>
    </source>
</evidence>
<evidence type="ECO:0000259" key="9">
    <source>
        <dbReference type="PROSITE" id="PS50928"/>
    </source>
</evidence>
<dbReference type="InterPro" id="IPR051789">
    <property type="entry name" value="Bact_Polyamine_Transport"/>
</dbReference>
<evidence type="ECO:0000256" key="4">
    <source>
        <dbReference type="ARBA" id="ARBA00022475"/>
    </source>
</evidence>
<evidence type="ECO:0000256" key="5">
    <source>
        <dbReference type="ARBA" id="ARBA00022692"/>
    </source>
</evidence>
<reference evidence="10 11" key="1">
    <citation type="submission" date="2024-09" db="EMBL/GenBank/DDBJ databases">
        <title>Floridaenema gen nov. (Aerosakkonemataceae, Aerosakkonematales ord. nov., Cyanobacteria) from benthic tropical and subtropical fresh waters, with the description of four new species.</title>
        <authorList>
            <person name="Moretto J.A."/>
            <person name="Berthold D.E."/>
            <person name="Lefler F.W."/>
            <person name="Huang I.-S."/>
            <person name="Laughinghouse H. IV."/>
        </authorList>
    </citation>
    <scope>NUCLEOTIDE SEQUENCE [LARGE SCALE GENOMIC DNA]</scope>
    <source>
        <strain evidence="10 11">BLCC-F50</strain>
    </source>
</reference>
<comment type="similarity">
    <text evidence="2">Belongs to the binding-protein-dependent transport system permease family. CysTW subfamily.</text>
</comment>
<organism evidence="10 11">
    <name type="scientific">Floridaenema flaviceps BLCC-F50</name>
    <dbReference type="NCBI Taxonomy" id="3153642"/>
    <lineage>
        <taxon>Bacteria</taxon>
        <taxon>Bacillati</taxon>
        <taxon>Cyanobacteriota</taxon>
        <taxon>Cyanophyceae</taxon>
        <taxon>Oscillatoriophycideae</taxon>
        <taxon>Aerosakkonematales</taxon>
        <taxon>Aerosakkonemataceae</taxon>
        <taxon>Floridanema</taxon>
        <taxon>Floridanema flaviceps</taxon>
    </lineage>
</organism>